<dbReference type="InterPro" id="IPR029063">
    <property type="entry name" value="SAM-dependent_MTases_sf"/>
</dbReference>
<evidence type="ECO:0000256" key="2">
    <source>
        <dbReference type="ARBA" id="ARBA00022679"/>
    </source>
</evidence>
<dbReference type="PROSITE" id="PS00092">
    <property type="entry name" value="N6_MTASE"/>
    <property type="match status" value="1"/>
</dbReference>
<dbReference type="EC" id="2.1.1.171" evidence="3"/>
<dbReference type="AlphaFoldDB" id="A0A930FQR4"/>
<dbReference type="CDD" id="cd02440">
    <property type="entry name" value="AdoMet_MTases"/>
    <property type="match status" value="1"/>
</dbReference>
<dbReference type="GO" id="GO:0003676">
    <property type="term" value="F:nucleic acid binding"/>
    <property type="evidence" value="ECO:0007669"/>
    <property type="project" value="InterPro"/>
</dbReference>
<dbReference type="Pfam" id="PF03602">
    <property type="entry name" value="Cons_hypoth95"/>
    <property type="match status" value="1"/>
</dbReference>
<dbReference type="Proteomes" id="UP000757890">
    <property type="component" value="Unassembled WGS sequence"/>
</dbReference>
<dbReference type="PANTHER" id="PTHR43542:SF1">
    <property type="entry name" value="METHYLTRANSFERASE"/>
    <property type="match status" value="1"/>
</dbReference>
<dbReference type="PIRSF" id="PIRSF004553">
    <property type="entry name" value="CHP00095"/>
    <property type="match status" value="1"/>
</dbReference>
<dbReference type="EMBL" id="JABZMK010000007">
    <property type="protein sequence ID" value="MBF1128987.1"/>
    <property type="molecule type" value="Genomic_DNA"/>
</dbReference>
<dbReference type="NCBIfam" id="TIGR00095">
    <property type="entry name" value="16S rRNA (guanine(966)-N(2))-methyltransferase RsmD"/>
    <property type="match status" value="1"/>
</dbReference>
<sequence>MRIIGGSAKGTALLSPVGKRMTRPTLGRVRESIFNVLANVGMKDTRVLDIFAGTGAMGLEALSRGAAHATFLDKATCKLIRENAVKCHVENRADVLPGDVSRSLAKLAGNRYDYLFMDPPYGKGYIDQILALIFACRLPAENAIIIAEHSVEEPPDMTCLEEKCSVWKEKKVGNIVVTYLLCRGSEGEVS</sequence>
<keyword evidence="1 3" id="KW-0489">Methyltransferase</keyword>
<keyword evidence="2 3" id="KW-0808">Transferase</keyword>
<gene>
    <name evidence="3" type="primary">rsmD</name>
    <name evidence="3" type="ORF">HXL70_02960</name>
</gene>
<accession>A0A930FQR4</accession>
<dbReference type="Gene3D" id="3.40.50.150">
    <property type="entry name" value="Vaccinia Virus protein VP39"/>
    <property type="match status" value="1"/>
</dbReference>
<comment type="caution">
    <text evidence="3">The sequence shown here is derived from an EMBL/GenBank/DDBJ whole genome shotgun (WGS) entry which is preliminary data.</text>
</comment>
<dbReference type="SUPFAM" id="SSF53335">
    <property type="entry name" value="S-adenosyl-L-methionine-dependent methyltransferases"/>
    <property type="match status" value="1"/>
</dbReference>
<reference evidence="3" key="1">
    <citation type="submission" date="2020-04" db="EMBL/GenBank/DDBJ databases">
        <title>Deep metagenomics examines the oral microbiome during advanced dental caries in children, revealing novel taxa and co-occurrences with host molecules.</title>
        <authorList>
            <person name="Baker J.L."/>
            <person name="Morton J.T."/>
            <person name="Dinis M."/>
            <person name="Alvarez R."/>
            <person name="Tran N.C."/>
            <person name="Knight R."/>
            <person name="Edlund A."/>
        </authorList>
    </citation>
    <scope>NUCLEOTIDE SEQUENCE</scope>
    <source>
        <strain evidence="3">JCVI_32_bin.14</strain>
    </source>
</reference>
<dbReference type="InterPro" id="IPR002052">
    <property type="entry name" value="DNA_methylase_N6_adenine_CS"/>
</dbReference>
<evidence type="ECO:0000313" key="3">
    <source>
        <dbReference type="EMBL" id="MBF1128987.1"/>
    </source>
</evidence>
<protein>
    <submittedName>
        <fullName evidence="3">16S rRNA (Guanine(966)-N(2))-methyltransferase RsmD</fullName>
        <ecNumber evidence="3">2.1.1.171</ecNumber>
    </submittedName>
</protein>
<dbReference type="PANTHER" id="PTHR43542">
    <property type="entry name" value="METHYLTRANSFERASE"/>
    <property type="match status" value="1"/>
</dbReference>
<evidence type="ECO:0000313" key="4">
    <source>
        <dbReference type="Proteomes" id="UP000757890"/>
    </source>
</evidence>
<dbReference type="GO" id="GO:0052913">
    <property type="term" value="F:16S rRNA (guanine(966)-N(2))-methyltransferase activity"/>
    <property type="evidence" value="ECO:0007669"/>
    <property type="project" value="UniProtKB-EC"/>
</dbReference>
<proteinExistence type="predicted"/>
<dbReference type="InterPro" id="IPR004398">
    <property type="entry name" value="RNA_MeTrfase_RsmD"/>
</dbReference>
<organism evidence="3 4">
    <name type="scientific">Dialister invisus</name>
    <dbReference type="NCBI Taxonomy" id="218538"/>
    <lineage>
        <taxon>Bacteria</taxon>
        <taxon>Bacillati</taxon>
        <taxon>Bacillota</taxon>
        <taxon>Negativicutes</taxon>
        <taxon>Veillonellales</taxon>
        <taxon>Veillonellaceae</taxon>
        <taxon>Dialister</taxon>
    </lineage>
</organism>
<name>A0A930FQR4_9FIRM</name>
<evidence type="ECO:0000256" key="1">
    <source>
        <dbReference type="ARBA" id="ARBA00022603"/>
    </source>
</evidence>